<evidence type="ECO:0000256" key="3">
    <source>
        <dbReference type="SAM" id="SignalP"/>
    </source>
</evidence>
<gene>
    <name evidence="5" type="ORF">HU200_061720</name>
</gene>
<dbReference type="EMBL" id="JACEFO010002615">
    <property type="protein sequence ID" value="KAF8654529.1"/>
    <property type="molecule type" value="Genomic_DNA"/>
</dbReference>
<evidence type="ECO:0000259" key="4">
    <source>
        <dbReference type="Pfam" id="PF13947"/>
    </source>
</evidence>
<accession>A0A835A8B5</accession>
<dbReference type="OrthoDB" id="695147at2759"/>
<evidence type="ECO:0000256" key="2">
    <source>
        <dbReference type="ARBA" id="ARBA00022729"/>
    </source>
</evidence>
<comment type="caution">
    <text evidence="5">The sequence shown here is derived from an EMBL/GenBank/DDBJ whole genome shotgun (WGS) entry which is preliminary data.</text>
</comment>
<dbReference type="PANTHER" id="PTHR33491">
    <property type="entry name" value="OSJNBA0016N04.9 PROTEIN"/>
    <property type="match status" value="1"/>
</dbReference>
<dbReference type="Pfam" id="PF13947">
    <property type="entry name" value="GUB_WAK_bind"/>
    <property type="match status" value="1"/>
</dbReference>
<feature type="chain" id="PRO_5032735541" description="Wall-associated receptor kinase galacturonan-binding domain-containing protein" evidence="3">
    <location>
        <begin position="17"/>
        <end position="186"/>
    </location>
</feature>
<reference evidence="5" key="1">
    <citation type="submission" date="2020-07" db="EMBL/GenBank/DDBJ databases">
        <title>Genome sequence and genetic diversity analysis of an under-domesticated orphan crop, white fonio (Digitaria exilis).</title>
        <authorList>
            <person name="Bennetzen J.L."/>
            <person name="Chen S."/>
            <person name="Ma X."/>
            <person name="Wang X."/>
            <person name="Yssel A.E.J."/>
            <person name="Chaluvadi S.R."/>
            <person name="Johnson M."/>
            <person name="Gangashetty P."/>
            <person name="Hamidou F."/>
            <person name="Sanogo M.D."/>
            <person name="Zwaenepoel A."/>
            <person name="Wallace J."/>
            <person name="Van De Peer Y."/>
            <person name="Van Deynze A."/>
        </authorList>
    </citation>
    <scope>NUCLEOTIDE SEQUENCE</scope>
    <source>
        <tissue evidence="5">Leaves</tissue>
    </source>
</reference>
<comment type="subcellular location">
    <subcellularLocation>
        <location evidence="1">Membrane</location>
        <topology evidence="1">Single-pass membrane protein</topology>
    </subcellularLocation>
</comment>
<keyword evidence="6" id="KW-1185">Reference proteome</keyword>
<feature type="domain" description="Wall-associated receptor kinase galacturonan-binding" evidence="4">
    <location>
        <begin position="30"/>
        <end position="91"/>
    </location>
</feature>
<proteinExistence type="predicted"/>
<dbReference type="Proteomes" id="UP000636709">
    <property type="component" value="Unassembled WGS sequence"/>
</dbReference>
<keyword evidence="2 3" id="KW-0732">Signal</keyword>
<dbReference type="AlphaFoldDB" id="A0A835A8B5"/>
<sequence length="186" mass="20195">MRNLVGLMLFIQIAVAAVSSSESSITLDGCESKCGNLDVPYPFGTSYGCHRQGGFMVKCDHSYIPHKLFLEGDDMDLEVLEISIQNRTVRVRATVWPFAAGNISDMVVKVVPANLQPYVLSTDRNSIVIVGCGFQASQKHQPNRCEGDGCCELAIPTGLTSFTVQFSWLDQNATGRLLGMTSTVVA</sequence>
<dbReference type="GO" id="GO:0030247">
    <property type="term" value="F:polysaccharide binding"/>
    <property type="evidence" value="ECO:0007669"/>
    <property type="project" value="InterPro"/>
</dbReference>
<organism evidence="5 6">
    <name type="scientific">Digitaria exilis</name>
    <dbReference type="NCBI Taxonomy" id="1010633"/>
    <lineage>
        <taxon>Eukaryota</taxon>
        <taxon>Viridiplantae</taxon>
        <taxon>Streptophyta</taxon>
        <taxon>Embryophyta</taxon>
        <taxon>Tracheophyta</taxon>
        <taxon>Spermatophyta</taxon>
        <taxon>Magnoliopsida</taxon>
        <taxon>Liliopsida</taxon>
        <taxon>Poales</taxon>
        <taxon>Poaceae</taxon>
        <taxon>PACMAD clade</taxon>
        <taxon>Panicoideae</taxon>
        <taxon>Panicodae</taxon>
        <taxon>Paniceae</taxon>
        <taxon>Anthephorinae</taxon>
        <taxon>Digitaria</taxon>
    </lineage>
</organism>
<dbReference type="GO" id="GO:0016020">
    <property type="term" value="C:membrane"/>
    <property type="evidence" value="ECO:0007669"/>
    <property type="project" value="UniProtKB-SubCell"/>
</dbReference>
<evidence type="ECO:0000313" key="6">
    <source>
        <dbReference type="Proteomes" id="UP000636709"/>
    </source>
</evidence>
<name>A0A835A8B5_9POAL</name>
<feature type="signal peptide" evidence="3">
    <location>
        <begin position="1"/>
        <end position="16"/>
    </location>
</feature>
<evidence type="ECO:0000256" key="1">
    <source>
        <dbReference type="ARBA" id="ARBA00004167"/>
    </source>
</evidence>
<dbReference type="InterPro" id="IPR025287">
    <property type="entry name" value="WAK_GUB"/>
</dbReference>
<protein>
    <recommendedName>
        <fullName evidence="4">Wall-associated receptor kinase galacturonan-binding domain-containing protein</fullName>
    </recommendedName>
</protein>
<evidence type="ECO:0000313" key="5">
    <source>
        <dbReference type="EMBL" id="KAF8654529.1"/>
    </source>
</evidence>